<dbReference type="EMBL" id="JACCAC010000001">
    <property type="protein sequence ID" value="NYG55564.1"/>
    <property type="molecule type" value="Genomic_DNA"/>
</dbReference>
<dbReference type="Proteomes" id="UP000544110">
    <property type="component" value="Unassembled WGS sequence"/>
</dbReference>
<proteinExistence type="predicted"/>
<organism evidence="1 2">
    <name type="scientific">Nocardioides perillae</name>
    <dbReference type="NCBI Taxonomy" id="1119534"/>
    <lineage>
        <taxon>Bacteria</taxon>
        <taxon>Bacillati</taxon>
        <taxon>Actinomycetota</taxon>
        <taxon>Actinomycetes</taxon>
        <taxon>Propionibacteriales</taxon>
        <taxon>Nocardioidaceae</taxon>
        <taxon>Nocardioides</taxon>
    </lineage>
</organism>
<dbReference type="AlphaFoldDB" id="A0A7Y9RUH2"/>
<protein>
    <submittedName>
        <fullName evidence="1">Uncharacterized protein</fullName>
    </submittedName>
</protein>
<comment type="caution">
    <text evidence="1">The sequence shown here is derived from an EMBL/GenBank/DDBJ whole genome shotgun (WGS) entry which is preliminary data.</text>
</comment>
<name>A0A7Y9RUH2_9ACTN</name>
<keyword evidence="2" id="KW-1185">Reference proteome</keyword>
<accession>A0A7Y9RUH2</accession>
<dbReference type="RefSeq" id="WP_179517984.1">
    <property type="nucleotide sequence ID" value="NZ_JACCAC010000001.1"/>
</dbReference>
<gene>
    <name evidence="1" type="ORF">BJ989_001868</name>
</gene>
<evidence type="ECO:0000313" key="1">
    <source>
        <dbReference type="EMBL" id="NYG55564.1"/>
    </source>
</evidence>
<evidence type="ECO:0000313" key="2">
    <source>
        <dbReference type="Proteomes" id="UP000544110"/>
    </source>
</evidence>
<reference evidence="1 2" key="1">
    <citation type="submission" date="2020-07" db="EMBL/GenBank/DDBJ databases">
        <title>Sequencing the genomes of 1000 actinobacteria strains.</title>
        <authorList>
            <person name="Klenk H.-P."/>
        </authorList>
    </citation>
    <scope>NUCLEOTIDE SEQUENCE [LARGE SCALE GENOMIC DNA]</scope>
    <source>
        <strain evidence="1 2">DSM 24552</strain>
    </source>
</reference>
<sequence>MRLPTRRRPPAGLRGSPGERLLAWASASDGSGAAVGGTRDAVLVLPGEGDDVVRVPWEAVEAADWDADEGRLRVSEVGSWGEVRPVHVVALDDPDRLLQLVRERVTASVVLQRHVRLAGRRGVRVIARRAPAGGPLRWLYEYDEGVDPDDPDVRARAEAALAAALEEAGEAGRLGPPAAGPT</sequence>